<proteinExistence type="predicted"/>
<gene>
    <name evidence="1" type="ORF">PG999_001671</name>
</gene>
<dbReference type="Proteomes" id="UP001392437">
    <property type="component" value="Unassembled WGS sequence"/>
</dbReference>
<dbReference type="Pfam" id="PF13637">
    <property type="entry name" value="Ank_4"/>
    <property type="match status" value="1"/>
</dbReference>
<name>A0AAW0R666_9PEZI</name>
<dbReference type="AlphaFoldDB" id="A0AAW0R666"/>
<comment type="caution">
    <text evidence="1">The sequence shown here is derived from an EMBL/GenBank/DDBJ whole genome shotgun (WGS) entry which is preliminary data.</text>
</comment>
<evidence type="ECO:0000313" key="1">
    <source>
        <dbReference type="EMBL" id="KAK8129291.1"/>
    </source>
</evidence>
<evidence type="ECO:0008006" key="3">
    <source>
        <dbReference type="Google" id="ProtNLM"/>
    </source>
</evidence>
<keyword evidence="2" id="KW-1185">Reference proteome</keyword>
<accession>A0AAW0R666</accession>
<dbReference type="SUPFAM" id="SSF48403">
    <property type="entry name" value="Ankyrin repeat"/>
    <property type="match status" value="1"/>
</dbReference>
<dbReference type="EMBL" id="JAQQWP010000002">
    <property type="protein sequence ID" value="KAK8129291.1"/>
    <property type="molecule type" value="Genomic_DNA"/>
</dbReference>
<organism evidence="1 2">
    <name type="scientific">Apiospora kogelbergensis</name>
    <dbReference type="NCBI Taxonomy" id="1337665"/>
    <lineage>
        <taxon>Eukaryota</taxon>
        <taxon>Fungi</taxon>
        <taxon>Dikarya</taxon>
        <taxon>Ascomycota</taxon>
        <taxon>Pezizomycotina</taxon>
        <taxon>Sordariomycetes</taxon>
        <taxon>Xylariomycetidae</taxon>
        <taxon>Amphisphaeriales</taxon>
        <taxon>Apiosporaceae</taxon>
        <taxon>Apiospora</taxon>
    </lineage>
</organism>
<sequence>MAFCREPSDEHIGYLRELIDAGVDLDLVDEQGYTALDHAVFNGDALSGRLVMEGLRRGPNGKTERQLDVMVMEARGACGEKEGQYLHSPDDEDKTQYRRMIHATKELLQLHPEVDRERLGIWVDYSSVDQDSPSAGVNALPMIVAECDAVISLVDNEYYERAWCSVEIAFIQQLRKSYHRHLWYEHVRVSTDVVSGRGKDQYVLREAPTGFEVSMARNKLS</sequence>
<dbReference type="InterPro" id="IPR002110">
    <property type="entry name" value="Ankyrin_rpt"/>
</dbReference>
<dbReference type="InterPro" id="IPR036770">
    <property type="entry name" value="Ankyrin_rpt-contain_sf"/>
</dbReference>
<evidence type="ECO:0000313" key="2">
    <source>
        <dbReference type="Proteomes" id="UP001392437"/>
    </source>
</evidence>
<reference evidence="1 2" key="1">
    <citation type="submission" date="2023-01" db="EMBL/GenBank/DDBJ databases">
        <title>Analysis of 21 Apiospora genomes using comparative genomics revels a genus with tremendous synthesis potential of carbohydrate active enzymes and secondary metabolites.</title>
        <authorList>
            <person name="Sorensen T."/>
        </authorList>
    </citation>
    <scope>NUCLEOTIDE SEQUENCE [LARGE SCALE GENOMIC DNA]</scope>
    <source>
        <strain evidence="1 2">CBS 117206</strain>
    </source>
</reference>
<protein>
    <recommendedName>
        <fullName evidence="3">TIR domain-containing protein</fullName>
    </recommendedName>
</protein>